<keyword evidence="4" id="KW-1185">Reference proteome</keyword>
<dbReference type="Gene3D" id="1.10.3210.10">
    <property type="entry name" value="Hypothetical protein af1432"/>
    <property type="match status" value="1"/>
</dbReference>
<dbReference type="PROSITE" id="PS51832">
    <property type="entry name" value="HD_GYP"/>
    <property type="match status" value="1"/>
</dbReference>
<evidence type="ECO:0000313" key="4">
    <source>
        <dbReference type="Proteomes" id="UP000002534"/>
    </source>
</evidence>
<dbReference type="SMART" id="SM00471">
    <property type="entry name" value="HDc"/>
    <property type="match status" value="1"/>
</dbReference>
<dbReference type="AlphaFoldDB" id="Q3A0W9"/>
<dbReference type="KEGG" id="pca:Pcar_2753"/>
<keyword evidence="1" id="KW-0472">Membrane</keyword>
<dbReference type="InterPro" id="IPR006675">
    <property type="entry name" value="HDIG_dom"/>
</dbReference>
<dbReference type="GO" id="GO:0016787">
    <property type="term" value="F:hydrolase activity"/>
    <property type="evidence" value="ECO:0007669"/>
    <property type="project" value="UniProtKB-KW"/>
</dbReference>
<sequence>MTDNHSNSKCPNPCASDSEVSLKLIFPSKVVAIYLLLSGVWIICSDHILQHLAPDATVLSHMQTAKGWLFILTTSLLLHVLIRRHFGEMDASRRALQQSYEGTLEGWVRALDLRDRETQGHTRRVTEMSLCLARKMGLPDAEIAHLQRGALLHDIGKMAVPDSILHKPGPLTEEQWVVMRRHPETALRMLEPIDYLRPALDIPYCHHERWDGTGYPRGLRGEEIPLAARIFSVVDVWDALSSDRPYRRAWSRSKVLDELVRQRGQRFDPQVVDTFLSILNRGCEKNRAEAVPCAIRNAGGDSSVSAGL</sequence>
<dbReference type="Proteomes" id="UP000002534">
    <property type="component" value="Chromosome"/>
</dbReference>
<dbReference type="PANTHER" id="PTHR45228:SF1">
    <property type="entry name" value="CYCLIC DI-GMP PHOSPHODIESTERASE TM_0186"/>
    <property type="match status" value="1"/>
</dbReference>
<keyword evidence="1" id="KW-1133">Transmembrane helix</keyword>
<proteinExistence type="predicted"/>
<reference evidence="4" key="1">
    <citation type="submission" date="2005-10" db="EMBL/GenBank/DDBJ databases">
        <title>Complete sequence of Pelobacter carbinolicus DSM 2380.</title>
        <authorList>
            <person name="Copeland A."/>
            <person name="Lucas S."/>
            <person name="Lapidus A."/>
            <person name="Barry K."/>
            <person name="Detter J.C."/>
            <person name="Glavina T."/>
            <person name="Hammon N."/>
            <person name="Israni S."/>
            <person name="Pitluck S."/>
            <person name="Chertkov O."/>
            <person name="Schmutz J."/>
            <person name="Larimer F."/>
            <person name="Land M."/>
            <person name="Kyrpides N."/>
            <person name="Ivanova N."/>
            <person name="Richardson P."/>
        </authorList>
    </citation>
    <scope>NUCLEOTIDE SEQUENCE [LARGE SCALE GENOMIC DNA]</scope>
    <source>
        <strain evidence="4">DSM 2380 / NBRC 103641 / GraBd1</strain>
    </source>
</reference>
<feature type="transmembrane region" description="Helical" evidence="1">
    <location>
        <begin position="65"/>
        <end position="82"/>
    </location>
</feature>
<organism evidence="3 4">
    <name type="scientific">Syntrophotalea carbinolica (strain DSM 2380 / NBRC 103641 / GraBd1)</name>
    <name type="common">Pelobacter carbinolicus</name>
    <dbReference type="NCBI Taxonomy" id="338963"/>
    <lineage>
        <taxon>Bacteria</taxon>
        <taxon>Pseudomonadati</taxon>
        <taxon>Thermodesulfobacteriota</taxon>
        <taxon>Desulfuromonadia</taxon>
        <taxon>Desulfuromonadales</taxon>
        <taxon>Syntrophotaleaceae</taxon>
        <taxon>Syntrophotalea</taxon>
    </lineage>
</organism>
<gene>
    <name evidence="3" type="ordered locus">Pcar_2753</name>
</gene>
<reference evidence="3 4" key="2">
    <citation type="journal article" date="2012" name="BMC Genomics">
        <title>The genome of Pelobacter carbinolicus reveals surprising metabolic capabilities and physiological features.</title>
        <authorList>
            <person name="Aklujkar M."/>
            <person name="Haveman S.A."/>
            <person name="Didonato R.Jr."/>
            <person name="Chertkov O."/>
            <person name="Han C.S."/>
            <person name="Land M.L."/>
            <person name="Brown P."/>
            <person name="Lovley D.R."/>
        </authorList>
    </citation>
    <scope>NUCLEOTIDE SEQUENCE [LARGE SCALE GENOMIC DNA]</scope>
    <source>
        <strain evidence="4">DSM 2380 / NBRC 103641 / GraBd1</strain>
    </source>
</reference>
<dbReference type="SUPFAM" id="SSF109604">
    <property type="entry name" value="HD-domain/PDEase-like"/>
    <property type="match status" value="1"/>
</dbReference>
<feature type="domain" description="HD-GYP" evidence="2">
    <location>
        <begin position="96"/>
        <end position="291"/>
    </location>
</feature>
<keyword evidence="3" id="KW-0378">Hydrolase</keyword>
<dbReference type="InterPro" id="IPR003607">
    <property type="entry name" value="HD/PDEase_dom"/>
</dbReference>
<feature type="transmembrane region" description="Helical" evidence="1">
    <location>
        <begin position="31"/>
        <end position="53"/>
    </location>
</feature>
<dbReference type="HOGENOM" id="CLU_000445_92_3_7"/>
<dbReference type="EMBL" id="CP000142">
    <property type="protein sequence ID" value="ABA89988.1"/>
    <property type="molecule type" value="Genomic_DNA"/>
</dbReference>
<dbReference type="OrthoDB" id="9769359at2"/>
<dbReference type="InterPro" id="IPR037522">
    <property type="entry name" value="HD_GYP_dom"/>
</dbReference>
<dbReference type="PANTHER" id="PTHR45228">
    <property type="entry name" value="CYCLIC DI-GMP PHOSPHODIESTERASE TM_0186-RELATED"/>
    <property type="match status" value="1"/>
</dbReference>
<keyword evidence="1" id="KW-0812">Transmembrane</keyword>
<dbReference type="InterPro" id="IPR052020">
    <property type="entry name" value="Cyclic_di-GMP/3'3'-cGAMP_PDE"/>
</dbReference>
<dbReference type="Pfam" id="PF13487">
    <property type="entry name" value="HD_5"/>
    <property type="match status" value="1"/>
</dbReference>
<name>Q3A0W9_SYNC1</name>
<evidence type="ECO:0000259" key="2">
    <source>
        <dbReference type="PROSITE" id="PS51832"/>
    </source>
</evidence>
<evidence type="ECO:0000256" key="1">
    <source>
        <dbReference type="SAM" id="Phobius"/>
    </source>
</evidence>
<protein>
    <submittedName>
        <fullName evidence="3">Metal-dependent phosphohydrolase</fullName>
    </submittedName>
</protein>
<accession>Q3A0W9</accession>
<dbReference type="STRING" id="338963.Pcar_2753"/>
<dbReference type="CDD" id="cd00077">
    <property type="entry name" value="HDc"/>
    <property type="match status" value="1"/>
</dbReference>
<evidence type="ECO:0000313" key="3">
    <source>
        <dbReference type="EMBL" id="ABA89988.1"/>
    </source>
</evidence>
<dbReference type="NCBIfam" id="TIGR00277">
    <property type="entry name" value="HDIG"/>
    <property type="match status" value="1"/>
</dbReference>
<dbReference type="eggNOG" id="COG3437">
    <property type="taxonomic scope" value="Bacteria"/>
</dbReference>